<organism evidence="1 2">
    <name type="scientific">Streptomyces muensis</name>
    <dbReference type="NCBI Taxonomy" id="1077944"/>
    <lineage>
        <taxon>Bacteria</taxon>
        <taxon>Bacillati</taxon>
        <taxon>Actinomycetota</taxon>
        <taxon>Actinomycetes</taxon>
        <taxon>Kitasatosporales</taxon>
        <taxon>Streptomycetaceae</taxon>
        <taxon>Streptomyces</taxon>
    </lineage>
</organism>
<comment type="caution">
    <text evidence="1">The sequence shown here is derived from an EMBL/GenBank/DDBJ whole genome shotgun (WGS) entry which is preliminary data.</text>
</comment>
<sequence length="59" mass="6148">MATEEPDDDTLFDLIGAVGAVGAGINASKDEGLPLDVRELAADLADNTADRLAQFKKTT</sequence>
<dbReference type="Proteomes" id="UP001139384">
    <property type="component" value="Unassembled WGS sequence"/>
</dbReference>
<protein>
    <submittedName>
        <fullName evidence="1">Uncharacterized protein</fullName>
    </submittedName>
</protein>
<dbReference type="EMBL" id="JAKEIP010000075">
    <property type="protein sequence ID" value="MCF1595761.1"/>
    <property type="molecule type" value="Genomic_DNA"/>
</dbReference>
<evidence type="ECO:0000313" key="2">
    <source>
        <dbReference type="Proteomes" id="UP001139384"/>
    </source>
</evidence>
<dbReference type="RefSeq" id="WP_234764088.1">
    <property type="nucleotide sequence ID" value="NZ_JAKEIP010000075.1"/>
</dbReference>
<dbReference type="AlphaFoldDB" id="A0A9X1Q1T5"/>
<name>A0A9X1Q1T5_STRM4</name>
<gene>
    <name evidence="1" type="ORF">L0P92_19575</name>
</gene>
<keyword evidence="2" id="KW-1185">Reference proteome</keyword>
<evidence type="ECO:0000313" key="1">
    <source>
        <dbReference type="EMBL" id="MCF1595761.1"/>
    </source>
</evidence>
<reference evidence="1" key="1">
    <citation type="submission" date="2022-01" db="EMBL/GenBank/DDBJ databases">
        <title>Draft Genome Sequences of Seven Type Strains of the Genus Streptomyces.</title>
        <authorList>
            <person name="Aziz S."/>
            <person name="Coretto E."/>
            <person name="Chronakova A."/>
            <person name="Sproer C."/>
            <person name="Huber K."/>
            <person name="Nouioui I."/>
            <person name="Gross H."/>
        </authorList>
    </citation>
    <scope>NUCLEOTIDE SEQUENCE</scope>
    <source>
        <strain evidence="1">DSM 103493</strain>
    </source>
</reference>
<accession>A0A9X1Q1T5</accession>
<proteinExistence type="predicted"/>